<feature type="region of interest" description="Disordered" evidence="4">
    <location>
        <begin position="24"/>
        <end position="104"/>
    </location>
</feature>
<protein>
    <submittedName>
        <fullName evidence="6">Chromosome partitioning protein, ParB family</fullName>
    </submittedName>
</protein>
<evidence type="ECO:0000256" key="2">
    <source>
        <dbReference type="ARBA" id="ARBA00022829"/>
    </source>
</evidence>
<dbReference type="PANTHER" id="PTHR33375">
    <property type="entry name" value="CHROMOSOME-PARTITIONING PROTEIN PARB-RELATED"/>
    <property type="match status" value="1"/>
</dbReference>
<evidence type="ECO:0000256" key="1">
    <source>
        <dbReference type="ARBA" id="ARBA00006295"/>
    </source>
</evidence>
<dbReference type="GO" id="GO:0045881">
    <property type="term" value="P:positive regulation of sporulation resulting in formation of a cellular spore"/>
    <property type="evidence" value="ECO:0007669"/>
    <property type="project" value="TreeGrafter"/>
</dbReference>
<dbReference type="Pfam" id="PF23552">
    <property type="entry name" value="ParB_C"/>
    <property type="match status" value="1"/>
</dbReference>
<evidence type="ECO:0000259" key="5">
    <source>
        <dbReference type="SMART" id="SM00470"/>
    </source>
</evidence>
<feature type="compositionally biased region" description="Pro residues" evidence="4">
    <location>
        <begin position="35"/>
        <end position="45"/>
    </location>
</feature>
<keyword evidence="7" id="KW-1185">Reference proteome</keyword>
<dbReference type="FunFam" id="3.90.1530.30:FF:000001">
    <property type="entry name" value="Chromosome partitioning protein ParB"/>
    <property type="match status" value="1"/>
</dbReference>
<dbReference type="Pfam" id="PF17762">
    <property type="entry name" value="HTH_ParB"/>
    <property type="match status" value="1"/>
</dbReference>
<dbReference type="Gene3D" id="1.10.10.2830">
    <property type="match status" value="1"/>
</dbReference>
<comment type="similarity">
    <text evidence="1">Belongs to the ParB family.</text>
</comment>
<dbReference type="InterPro" id="IPR050336">
    <property type="entry name" value="Chromosome_partition/occlusion"/>
</dbReference>
<dbReference type="Gene3D" id="3.90.1530.30">
    <property type="match status" value="1"/>
</dbReference>
<organism evidence="6 7">
    <name type="scientific">Micromonospora pattaloongensis</name>
    <dbReference type="NCBI Taxonomy" id="405436"/>
    <lineage>
        <taxon>Bacteria</taxon>
        <taxon>Bacillati</taxon>
        <taxon>Actinomycetota</taxon>
        <taxon>Actinomycetes</taxon>
        <taxon>Micromonosporales</taxon>
        <taxon>Micromonosporaceae</taxon>
        <taxon>Micromonospora</taxon>
    </lineage>
</organism>
<dbReference type="PANTHER" id="PTHR33375:SF1">
    <property type="entry name" value="CHROMOSOME-PARTITIONING PROTEIN PARB-RELATED"/>
    <property type="match status" value="1"/>
</dbReference>
<accession>A0A1H3HVM0</accession>
<dbReference type="CDD" id="cd16393">
    <property type="entry name" value="SPO0J_N"/>
    <property type="match status" value="1"/>
</dbReference>
<evidence type="ECO:0000256" key="3">
    <source>
        <dbReference type="ARBA" id="ARBA00023125"/>
    </source>
</evidence>
<sequence length="379" mass="40261">MKNRPRGGLGRGLGALIPTAPVQASGVATVEAQPSQPPAPAPVPAPAAAAPAESAAPSVESAPPSAENAATAESPATASPDATPAVETTTASGDVPEAESAPELAPVPGARFAELPIESIVPNSKQPRQVFDEEALEELKVSIQEVGFLQPIVVRQLDEQRYELVMGERRWRAAQAVGRETIPAIVRDTRDDAMLRDALLENIHRANLNPLEEAAAYQQLLDEFGVTHEELARRIGRSRPQISNTIRLLNLPAVVQRRVAAGVLSAGHARALLGLEDAETQESLAQRIVAEGLSVRATEELVSLALSDGPAKKAAPKRRAKPHAPALTDLADRLSDRFDTRVKVDIGRSKGKITIEFATVDDLERIVGIIGVEDRKPAD</sequence>
<dbReference type="Proteomes" id="UP000242415">
    <property type="component" value="Unassembled WGS sequence"/>
</dbReference>
<dbReference type="GO" id="GO:0005694">
    <property type="term" value="C:chromosome"/>
    <property type="evidence" value="ECO:0007669"/>
    <property type="project" value="TreeGrafter"/>
</dbReference>
<dbReference type="GO" id="GO:0003677">
    <property type="term" value="F:DNA binding"/>
    <property type="evidence" value="ECO:0007669"/>
    <property type="project" value="UniProtKB-KW"/>
</dbReference>
<dbReference type="InterPro" id="IPR041468">
    <property type="entry name" value="HTH_ParB/Spo0J"/>
</dbReference>
<dbReference type="SUPFAM" id="SSF110849">
    <property type="entry name" value="ParB/Sulfiredoxin"/>
    <property type="match status" value="1"/>
</dbReference>
<dbReference type="InterPro" id="IPR057240">
    <property type="entry name" value="ParB_dimer_C"/>
</dbReference>
<dbReference type="RefSeq" id="WP_245736353.1">
    <property type="nucleotide sequence ID" value="NZ_FNPH01000001.1"/>
</dbReference>
<gene>
    <name evidence="6" type="ORF">SAMN05444365_1011005</name>
</gene>
<dbReference type="NCBIfam" id="TIGR00180">
    <property type="entry name" value="parB_part"/>
    <property type="match status" value="1"/>
</dbReference>
<feature type="compositionally biased region" description="Low complexity" evidence="4">
    <location>
        <begin position="46"/>
        <end position="85"/>
    </location>
</feature>
<dbReference type="GO" id="GO:0007059">
    <property type="term" value="P:chromosome segregation"/>
    <property type="evidence" value="ECO:0007669"/>
    <property type="project" value="UniProtKB-KW"/>
</dbReference>
<evidence type="ECO:0000313" key="6">
    <source>
        <dbReference type="EMBL" id="SDY19480.1"/>
    </source>
</evidence>
<dbReference type="InterPro" id="IPR003115">
    <property type="entry name" value="ParB_N"/>
</dbReference>
<proteinExistence type="inferred from homology"/>
<keyword evidence="3" id="KW-0238">DNA-binding</keyword>
<dbReference type="AlphaFoldDB" id="A0A1H3HVM0"/>
<dbReference type="SUPFAM" id="SSF109709">
    <property type="entry name" value="KorB DNA-binding domain-like"/>
    <property type="match status" value="1"/>
</dbReference>
<dbReference type="InterPro" id="IPR004437">
    <property type="entry name" value="ParB/RepB/Spo0J"/>
</dbReference>
<reference evidence="7" key="1">
    <citation type="submission" date="2016-10" db="EMBL/GenBank/DDBJ databases">
        <authorList>
            <person name="Varghese N."/>
            <person name="Submissions S."/>
        </authorList>
    </citation>
    <scope>NUCLEOTIDE SEQUENCE [LARGE SCALE GENOMIC DNA]</scope>
    <source>
        <strain evidence="7">DSM 45245</strain>
    </source>
</reference>
<dbReference type="InterPro" id="IPR036086">
    <property type="entry name" value="ParB/Sulfiredoxin_sf"/>
</dbReference>
<dbReference type="EMBL" id="FNPH01000001">
    <property type="protein sequence ID" value="SDY19480.1"/>
    <property type="molecule type" value="Genomic_DNA"/>
</dbReference>
<dbReference type="Pfam" id="PF02195">
    <property type="entry name" value="ParB_N"/>
    <property type="match status" value="1"/>
</dbReference>
<name>A0A1H3HVM0_9ACTN</name>
<evidence type="ECO:0000256" key="4">
    <source>
        <dbReference type="SAM" id="MobiDB-lite"/>
    </source>
</evidence>
<evidence type="ECO:0000313" key="7">
    <source>
        <dbReference type="Proteomes" id="UP000242415"/>
    </source>
</evidence>
<keyword evidence="2" id="KW-0159">Chromosome partition</keyword>
<feature type="domain" description="ParB-like N-terminal" evidence="5">
    <location>
        <begin position="113"/>
        <end position="203"/>
    </location>
</feature>
<dbReference type="SMART" id="SM00470">
    <property type="entry name" value="ParB"/>
    <property type="match status" value="1"/>
</dbReference>
<dbReference type="FunFam" id="1.10.10.2830:FF:000001">
    <property type="entry name" value="Chromosome partitioning protein ParB"/>
    <property type="match status" value="1"/>
</dbReference>
<dbReference type="STRING" id="405436.SAMN05444365_1011005"/>